<evidence type="ECO:0000313" key="2">
    <source>
        <dbReference type="Proteomes" id="UP000265520"/>
    </source>
</evidence>
<organism evidence="1 2">
    <name type="scientific">Trifolium medium</name>
    <dbReference type="NCBI Taxonomy" id="97028"/>
    <lineage>
        <taxon>Eukaryota</taxon>
        <taxon>Viridiplantae</taxon>
        <taxon>Streptophyta</taxon>
        <taxon>Embryophyta</taxon>
        <taxon>Tracheophyta</taxon>
        <taxon>Spermatophyta</taxon>
        <taxon>Magnoliopsida</taxon>
        <taxon>eudicotyledons</taxon>
        <taxon>Gunneridae</taxon>
        <taxon>Pentapetalae</taxon>
        <taxon>rosids</taxon>
        <taxon>fabids</taxon>
        <taxon>Fabales</taxon>
        <taxon>Fabaceae</taxon>
        <taxon>Papilionoideae</taxon>
        <taxon>50 kb inversion clade</taxon>
        <taxon>NPAAA clade</taxon>
        <taxon>Hologalegina</taxon>
        <taxon>IRL clade</taxon>
        <taxon>Trifolieae</taxon>
        <taxon>Trifolium</taxon>
    </lineage>
</organism>
<proteinExistence type="predicted"/>
<protein>
    <submittedName>
        <fullName evidence="1">Uncharacterized protein</fullName>
    </submittedName>
</protein>
<evidence type="ECO:0000313" key="1">
    <source>
        <dbReference type="EMBL" id="MCI37241.1"/>
    </source>
</evidence>
<dbReference type="AlphaFoldDB" id="A0A392RKT8"/>
<dbReference type="EMBL" id="LXQA010242417">
    <property type="protein sequence ID" value="MCI37241.1"/>
    <property type="molecule type" value="Genomic_DNA"/>
</dbReference>
<accession>A0A392RKT8</accession>
<dbReference type="Proteomes" id="UP000265520">
    <property type="component" value="Unassembled WGS sequence"/>
</dbReference>
<sequence length="68" mass="7482">MDTSGRQKTESRIVNTKTLLECKNIAEAKLLLDNMSSFEECLVKMQNSKKASKKAKKGSPSVAAFVMS</sequence>
<name>A0A392RKT8_9FABA</name>
<reference evidence="1 2" key="1">
    <citation type="journal article" date="2018" name="Front. Plant Sci.">
        <title>Red Clover (Trifolium pratense) and Zigzag Clover (T. medium) - A Picture of Genomic Similarities and Differences.</title>
        <authorList>
            <person name="Dluhosova J."/>
            <person name="Istvanek J."/>
            <person name="Nedelnik J."/>
            <person name="Repkova J."/>
        </authorList>
    </citation>
    <scope>NUCLEOTIDE SEQUENCE [LARGE SCALE GENOMIC DNA]</scope>
    <source>
        <strain evidence="2">cv. 10/8</strain>
        <tissue evidence="1">Leaf</tissue>
    </source>
</reference>
<comment type="caution">
    <text evidence="1">The sequence shown here is derived from an EMBL/GenBank/DDBJ whole genome shotgun (WGS) entry which is preliminary data.</text>
</comment>
<keyword evidence="2" id="KW-1185">Reference proteome</keyword>
<feature type="non-terminal residue" evidence="1">
    <location>
        <position position="68"/>
    </location>
</feature>